<name>A0ABS4YTW8_9MICC</name>
<keyword evidence="5" id="KW-1185">Reference proteome</keyword>
<evidence type="ECO:0000313" key="4">
    <source>
        <dbReference type="EMBL" id="MBP2411388.1"/>
    </source>
</evidence>
<dbReference type="Pfam" id="PF02517">
    <property type="entry name" value="Rce1-like"/>
    <property type="match status" value="1"/>
</dbReference>
<dbReference type="RefSeq" id="WP_209676475.1">
    <property type="nucleotide sequence ID" value="NZ_JAGIOI010000001.1"/>
</dbReference>
<feature type="compositionally biased region" description="Low complexity" evidence="1">
    <location>
        <begin position="22"/>
        <end position="36"/>
    </location>
</feature>
<dbReference type="GO" id="GO:0006508">
    <property type="term" value="P:proteolysis"/>
    <property type="evidence" value="ECO:0007669"/>
    <property type="project" value="UniProtKB-KW"/>
</dbReference>
<keyword evidence="2" id="KW-0812">Transmembrane</keyword>
<keyword evidence="4" id="KW-0378">Hydrolase</keyword>
<dbReference type="InterPro" id="IPR003675">
    <property type="entry name" value="Rce1/LyrA-like_dom"/>
</dbReference>
<sequence>MNDPVPAHSKHDGAPSVPAPASPGAGPARAAGVVPPTAQGGGAAVELQDWGGRSRRRLIFEVLLVLGLSLGKSAVYSVVSLLDKMSQAPIAQGTSTLNAVQNSREVFDFTYQVLGIFFSLVPVLLVFYLLAEPGKSVFRKIGLDWRHPVRDGLGALGLLVIIGVPSLGLYAAGRALGITTEIIPSALDQYWWTVPVLVLSAVRAGVLEEVILNGYLLGRLQKIGLGWWSAIFLAAVLRGSYHAYQGFGPFVGNFAMGLLFGWVYKKWGRVAPLVVAHALVDIAAFTLGPALGFGG</sequence>
<reference evidence="4 5" key="1">
    <citation type="submission" date="2021-03" db="EMBL/GenBank/DDBJ databases">
        <title>Sequencing the genomes of 1000 actinobacteria strains.</title>
        <authorList>
            <person name="Klenk H.-P."/>
        </authorList>
    </citation>
    <scope>NUCLEOTIDE SEQUENCE [LARGE SCALE GENOMIC DNA]</scope>
    <source>
        <strain evidence="4 5">DSM 16005</strain>
    </source>
</reference>
<gene>
    <name evidence="4" type="ORF">JOF48_000187</name>
</gene>
<feature type="domain" description="CAAX prenyl protease 2/Lysostaphin resistance protein A-like" evidence="3">
    <location>
        <begin position="191"/>
        <end position="282"/>
    </location>
</feature>
<keyword evidence="2" id="KW-1133">Transmembrane helix</keyword>
<evidence type="ECO:0000256" key="2">
    <source>
        <dbReference type="SAM" id="Phobius"/>
    </source>
</evidence>
<evidence type="ECO:0000259" key="3">
    <source>
        <dbReference type="Pfam" id="PF02517"/>
    </source>
</evidence>
<feature type="transmembrane region" description="Helical" evidence="2">
    <location>
        <begin position="58"/>
        <end position="79"/>
    </location>
</feature>
<organism evidence="4 5">
    <name type="scientific">Arthrobacter stackebrandtii</name>
    <dbReference type="NCBI Taxonomy" id="272161"/>
    <lineage>
        <taxon>Bacteria</taxon>
        <taxon>Bacillati</taxon>
        <taxon>Actinomycetota</taxon>
        <taxon>Actinomycetes</taxon>
        <taxon>Micrococcales</taxon>
        <taxon>Micrococcaceae</taxon>
        <taxon>Arthrobacter</taxon>
    </lineage>
</organism>
<dbReference type="EMBL" id="JAGIOI010000001">
    <property type="protein sequence ID" value="MBP2411388.1"/>
    <property type="molecule type" value="Genomic_DNA"/>
</dbReference>
<keyword evidence="2" id="KW-0472">Membrane</keyword>
<feature type="transmembrane region" description="Helical" evidence="2">
    <location>
        <begin position="223"/>
        <end position="241"/>
    </location>
</feature>
<feature type="transmembrane region" description="Helical" evidence="2">
    <location>
        <begin position="271"/>
        <end position="293"/>
    </location>
</feature>
<feature type="region of interest" description="Disordered" evidence="1">
    <location>
        <begin position="1"/>
        <end position="37"/>
    </location>
</feature>
<feature type="transmembrane region" description="Helical" evidence="2">
    <location>
        <begin position="109"/>
        <end position="131"/>
    </location>
</feature>
<protein>
    <submittedName>
        <fullName evidence="4">Membrane protease YdiL (CAAX protease family)</fullName>
    </submittedName>
</protein>
<feature type="transmembrane region" description="Helical" evidence="2">
    <location>
        <begin position="152"/>
        <end position="170"/>
    </location>
</feature>
<feature type="transmembrane region" description="Helical" evidence="2">
    <location>
        <begin position="190"/>
        <end position="211"/>
    </location>
</feature>
<dbReference type="GO" id="GO:0008233">
    <property type="term" value="F:peptidase activity"/>
    <property type="evidence" value="ECO:0007669"/>
    <property type="project" value="UniProtKB-KW"/>
</dbReference>
<proteinExistence type="predicted"/>
<dbReference type="Proteomes" id="UP000711614">
    <property type="component" value="Unassembled WGS sequence"/>
</dbReference>
<feature type="transmembrane region" description="Helical" evidence="2">
    <location>
        <begin position="247"/>
        <end position="264"/>
    </location>
</feature>
<evidence type="ECO:0000256" key="1">
    <source>
        <dbReference type="SAM" id="MobiDB-lite"/>
    </source>
</evidence>
<evidence type="ECO:0000313" key="5">
    <source>
        <dbReference type="Proteomes" id="UP000711614"/>
    </source>
</evidence>
<accession>A0ABS4YTW8</accession>
<comment type="caution">
    <text evidence="4">The sequence shown here is derived from an EMBL/GenBank/DDBJ whole genome shotgun (WGS) entry which is preliminary data.</text>
</comment>
<keyword evidence="4" id="KW-0645">Protease</keyword>